<dbReference type="AlphaFoldDB" id="A0A3M2QWC0"/>
<dbReference type="Pfam" id="PF00082">
    <property type="entry name" value="Peptidase_S8"/>
    <property type="match status" value="1"/>
</dbReference>
<dbReference type="CDD" id="cd04077">
    <property type="entry name" value="Peptidases_S8_PCSK9_ProteinaseK_like"/>
    <property type="match status" value="1"/>
</dbReference>
<dbReference type="InterPro" id="IPR034193">
    <property type="entry name" value="PCSK9_ProteinaseK-like"/>
</dbReference>
<protein>
    <recommendedName>
        <fullName evidence="7">Peptidase S8/S53 domain-containing protein</fullName>
    </recommendedName>
</protein>
<feature type="active site" description="Charge relay system" evidence="5">
    <location>
        <position position="152"/>
    </location>
</feature>
<dbReference type="OrthoDB" id="206201at2759"/>
<dbReference type="Gene3D" id="3.40.50.200">
    <property type="entry name" value="Peptidase S8/S53 domain"/>
    <property type="match status" value="1"/>
</dbReference>
<sequence>MADPATQGETPPSTHNSIEKPKNEYLVMYKPGVTDEQRREHEAAIHAIVIQKPGFDGIRQSWNMGAFQGYHIHMDPEDLAQIDYEFVSCVEPNVVATVYLATTADDAKATGSMVNQAPSTWGLGRISHRDKGYYNYVYDDSAGEGVKIYVLDTGINIDHSDFGGRASWGVNYVPNSLNTDENGHGTHCAGTAIGTKYGVAKKAYAIAVKVLDRYGFGDFAGIINGILWAYYDAGSNRDKAVISMSLGGPYSQVMNYTVAAAAAAGMTVSVAAGNDNNDVKYYSPASEPSAVTVAAIDWNDYRYTMSNWGAGVDVFAAGVSVTSDWIGTNDATNTISGTSMVNAQGSPNRIAYNNSGY</sequence>
<reference evidence="8 9" key="1">
    <citation type="submission" date="2017-06" db="EMBL/GenBank/DDBJ databases">
        <title>Comparative genomic analysis of Ambrosia Fusariam Clade fungi.</title>
        <authorList>
            <person name="Stajich J.E."/>
            <person name="Carrillo J."/>
            <person name="Kijimoto T."/>
            <person name="Eskalen A."/>
            <person name="O'Donnell K."/>
            <person name="Kasson M."/>
        </authorList>
    </citation>
    <scope>NUCLEOTIDE SEQUENCE [LARGE SCALE GENOMIC DNA]</scope>
    <source>
        <strain evidence="8">UCR3666</strain>
    </source>
</reference>
<dbReference type="Proteomes" id="UP000277212">
    <property type="component" value="Unassembled WGS sequence"/>
</dbReference>
<dbReference type="PROSITE" id="PS51892">
    <property type="entry name" value="SUBTILASE"/>
    <property type="match status" value="1"/>
</dbReference>
<dbReference type="GO" id="GO:0005576">
    <property type="term" value="C:extracellular region"/>
    <property type="evidence" value="ECO:0007669"/>
    <property type="project" value="UniProtKB-ARBA"/>
</dbReference>
<dbReference type="InterPro" id="IPR036852">
    <property type="entry name" value="Peptidase_S8/S53_dom_sf"/>
</dbReference>
<evidence type="ECO:0000256" key="6">
    <source>
        <dbReference type="SAM" id="MobiDB-lite"/>
    </source>
</evidence>
<organism evidence="8 9">
    <name type="scientific">Fusarium kuroshium</name>
    <dbReference type="NCBI Taxonomy" id="2010991"/>
    <lineage>
        <taxon>Eukaryota</taxon>
        <taxon>Fungi</taxon>
        <taxon>Dikarya</taxon>
        <taxon>Ascomycota</taxon>
        <taxon>Pezizomycotina</taxon>
        <taxon>Sordariomycetes</taxon>
        <taxon>Hypocreomycetidae</taxon>
        <taxon>Hypocreales</taxon>
        <taxon>Nectriaceae</taxon>
        <taxon>Fusarium</taxon>
        <taxon>Fusarium solani species complex</taxon>
    </lineage>
</organism>
<evidence type="ECO:0000256" key="3">
    <source>
        <dbReference type="ARBA" id="ARBA00022801"/>
    </source>
</evidence>
<keyword evidence="4 5" id="KW-0720">Serine protease</keyword>
<dbReference type="STRING" id="2010991.A0A3M2QWC0"/>
<dbReference type="PANTHER" id="PTHR43806">
    <property type="entry name" value="PEPTIDASE S8"/>
    <property type="match status" value="1"/>
</dbReference>
<dbReference type="InterPro" id="IPR015500">
    <property type="entry name" value="Peptidase_S8_subtilisin-rel"/>
</dbReference>
<dbReference type="PRINTS" id="PR00723">
    <property type="entry name" value="SUBTILISIN"/>
</dbReference>
<dbReference type="GO" id="GO:0004252">
    <property type="term" value="F:serine-type endopeptidase activity"/>
    <property type="evidence" value="ECO:0007669"/>
    <property type="project" value="UniProtKB-UniRule"/>
</dbReference>
<dbReference type="SUPFAM" id="SSF52743">
    <property type="entry name" value="Subtilisin-like"/>
    <property type="match status" value="1"/>
</dbReference>
<feature type="region of interest" description="Disordered" evidence="6">
    <location>
        <begin position="1"/>
        <end position="21"/>
    </location>
</feature>
<evidence type="ECO:0000256" key="1">
    <source>
        <dbReference type="ARBA" id="ARBA00011073"/>
    </source>
</evidence>
<feature type="active site" description="Charge relay system" evidence="5">
    <location>
        <position position="184"/>
    </location>
</feature>
<comment type="caution">
    <text evidence="8">The sequence shown here is derived from an EMBL/GenBank/DDBJ whole genome shotgun (WGS) entry which is preliminary data.</text>
</comment>
<dbReference type="EMBL" id="NKUJ01000860">
    <property type="protein sequence ID" value="RMI97174.1"/>
    <property type="molecule type" value="Genomic_DNA"/>
</dbReference>
<evidence type="ECO:0000313" key="8">
    <source>
        <dbReference type="EMBL" id="RMI97174.1"/>
    </source>
</evidence>
<dbReference type="InterPro" id="IPR050131">
    <property type="entry name" value="Peptidase_S8_subtilisin-like"/>
</dbReference>
<keyword evidence="9" id="KW-1185">Reference proteome</keyword>
<feature type="compositionally biased region" description="Polar residues" evidence="6">
    <location>
        <begin position="7"/>
        <end position="16"/>
    </location>
</feature>
<gene>
    <name evidence="8" type="ORF">CDV36_016262</name>
</gene>
<dbReference type="PROSITE" id="PS00136">
    <property type="entry name" value="SUBTILASE_ASP"/>
    <property type="match status" value="1"/>
</dbReference>
<evidence type="ECO:0000256" key="4">
    <source>
        <dbReference type="ARBA" id="ARBA00022825"/>
    </source>
</evidence>
<keyword evidence="3 5" id="KW-0378">Hydrolase</keyword>
<comment type="similarity">
    <text evidence="1 5">Belongs to the peptidase S8 family.</text>
</comment>
<dbReference type="InterPro" id="IPR000209">
    <property type="entry name" value="Peptidase_S8/S53_dom"/>
</dbReference>
<name>A0A3M2QWC0_9HYPO</name>
<dbReference type="FunFam" id="3.40.50.200:FF:000014">
    <property type="entry name" value="Proteinase K"/>
    <property type="match status" value="1"/>
</dbReference>
<dbReference type="InterPro" id="IPR023827">
    <property type="entry name" value="Peptidase_S8_Asp-AS"/>
</dbReference>
<dbReference type="SUPFAM" id="SSF54897">
    <property type="entry name" value="Protease propeptides/inhibitors"/>
    <property type="match status" value="1"/>
</dbReference>
<keyword evidence="2 5" id="KW-0645">Protease</keyword>
<dbReference type="GO" id="GO:0006508">
    <property type="term" value="P:proteolysis"/>
    <property type="evidence" value="ECO:0007669"/>
    <property type="project" value="UniProtKB-KW"/>
</dbReference>
<feature type="active site" description="Charge relay system" evidence="5">
    <location>
        <position position="339"/>
    </location>
</feature>
<feature type="domain" description="Peptidase S8/S53" evidence="7">
    <location>
        <begin position="143"/>
        <end position="340"/>
    </location>
</feature>
<evidence type="ECO:0000256" key="5">
    <source>
        <dbReference type="PROSITE-ProRule" id="PRU01240"/>
    </source>
</evidence>
<evidence type="ECO:0000313" key="9">
    <source>
        <dbReference type="Proteomes" id="UP000277212"/>
    </source>
</evidence>
<evidence type="ECO:0000256" key="2">
    <source>
        <dbReference type="ARBA" id="ARBA00022670"/>
    </source>
</evidence>
<evidence type="ECO:0000259" key="7">
    <source>
        <dbReference type="Pfam" id="PF00082"/>
    </source>
</evidence>
<proteinExistence type="inferred from homology"/>
<dbReference type="PANTHER" id="PTHR43806:SF11">
    <property type="entry name" value="CEREVISIN-RELATED"/>
    <property type="match status" value="1"/>
</dbReference>
<accession>A0A3M2QWC0</accession>